<keyword evidence="2" id="KW-1185">Reference proteome</keyword>
<dbReference type="RefSeq" id="XP_023471695.1">
    <property type="nucleotide sequence ID" value="XM_023605736.1"/>
</dbReference>
<proteinExistence type="predicted"/>
<sequence length="182" mass="21329">MEGTKIYTAYVNNVHLRFGQHLRCAVNVLLDIRQQTAGLRRDLSIQVMDDDEIKHCIRQDIILPAQIFKQAISQQTIDMEQPPQERIYMEALEALQPVFDTYNEGYSFGQQGLYYDIKRNLVNHLKAFYQLSRLFEHLGLPVFNCFPLRRSWSPCYVTIDSKILCQNVLGIRWPNAVDKLDY</sequence>
<evidence type="ECO:0000313" key="1">
    <source>
        <dbReference type="EMBL" id="PHZ17987.1"/>
    </source>
</evidence>
<evidence type="ECO:0000313" key="2">
    <source>
        <dbReference type="Proteomes" id="UP000242254"/>
    </source>
</evidence>
<reference evidence="1 2" key="1">
    <citation type="journal article" date="2016" name="Proc. Natl. Acad. Sci. U.S.A.">
        <title>Lipid metabolic changes in an early divergent fungus govern the establishment of a mutualistic symbiosis with endobacteria.</title>
        <authorList>
            <person name="Lastovetsky O.A."/>
            <person name="Gaspar M.L."/>
            <person name="Mondo S.J."/>
            <person name="LaButti K.M."/>
            <person name="Sandor L."/>
            <person name="Grigoriev I.V."/>
            <person name="Henry S.A."/>
            <person name="Pawlowska T.E."/>
        </authorList>
    </citation>
    <scope>NUCLEOTIDE SEQUENCE [LARGE SCALE GENOMIC DNA]</scope>
    <source>
        <strain evidence="1 2">ATCC 52813</strain>
    </source>
</reference>
<organism evidence="1 2">
    <name type="scientific">Rhizopus microsporus ATCC 52813</name>
    <dbReference type="NCBI Taxonomy" id="1340429"/>
    <lineage>
        <taxon>Eukaryota</taxon>
        <taxon>Fungi</taxon>
        <taxon>Fungi incertae sedis</taxon>
        <taxon>Mucoromycota</taxon>
        <taxon>Mucoromycotina</taxon>
        <taxon>Mucoromycetes</taxon>
        <taxon>Mucorales</taxon>
        <taxon>Mucorineae</taxon>
        <taxon>Rhizopodaceae</taxon>
        <taxon>Rhizopus</taxon>
    </lineage>
</organism>
<dbReference type="GeneID" id="35436726"/>
<dbReference type="AlphaFoldDB" id="A0A2G4TAF1"/>
<dbReference type="Proteomes" id="UP000242254">
    <property type="component" value="Unassembled WGS sequence"/>
</dbReference>
<dbReference type="EMBL" id="KZ303842">
    <property type="protein sequence ID" value="PHZ17987.1"/>
    <property type="molecule type" value="Genomic_DNA"/>
</dbReference>
<gene>
    <name evidence="1" type="ORF">RHIMIDRAFT_14714</name>
</gene>
<name>A0A2G4TAF1_RHIZD</name>
<protein>
    <submittedName>
        <fullName evidence="1">Uncharacterized protein</fullName>
    </submittedName>
</protein>
<accession>A0A2G4TAF1</accession>